<dbReference type="EMBL" id="CP000471">
    <property type="protein sequence ID" value="ABK45204.1"/>
    <property type="molecule type" value="Genomic_DNA"/>
</dbReference>
<dbReference type="InterPro" id="IPR011335">
    <property type="entry name" value="Restrct_endonuc-II-like"/>
</dbReference>
<dbReference type="Proteomes" id="UP000002586">
    <property type="component" value="Chromosome"/>
</dbReference>
<evidence type="ECO:0000313" key="3">
    <source>
        <dbReference type="Proteomes" id="UP000002586"/>
    </source>
</evidence>
<evidence type="ECO:0000313" key="2">
    <source>
        <dbReference type="EMBL" id="ABK45204.1"/>
    </source>
</evidence>
<organism evidence="1 3">
    <name type="scientific">Magnetococcus marinus (strain ATCC BAA-1437 / JCM 17883 / MC-1)</name>
    <dbReference type="NCBI Taxonomy" id="156889"/>
    <lineage>
        <taxon>Bacteria</taxon>
        <taxon>Pseudomonadati</taxon>
        <taxon>Pseudomonadota</taxon>
        <taxon>Magnetococcia</taxon>
        <taxon>Magnetococcales</taxon>
        <taxon>Magnetococcaceae</taxon>
        <taxon>Magnetococcus</taxon>
    </lineage>
</organism>
<dbReference type="HOGENOM" id="CLU_1011676_0_0_5"/>
<dbReference type="KEGG" id="mgm:Mmc1_1361"/>
<dbReference type="eggNOG" id="ENOG5032XAC">
    <property type="taxonomic scope" value="Bacteria"/>
</dbReference>
<dbReference type="STRING" id="156889.Mmc1_1361"/>
<dbReference type="RefSeq" id="WP_011713026.1">
    <property type="nucleotide sequence ID" value="NC_008576.1"/>
</dbReference>
<keyword evidence="3" id="KW-1185">Reference proteome</keyword>
<dbReference type="OrthoDB" id="9204619at2"/>
<evidence type="ECO:0000313" key="1">
    <source>
        <dbReference type="EMBL" id="ABK43872.1"/>
    </source>
</evidence>
<protein>
    <submittedName>
        <fullName evidence="1">Uncharacterized protein</fullName>
    </submittedName>
</protein>
<proteinExistence type="predicted"/>
<accession>A0L7C9</accession>
<dbReference type="EMBL" id="CP000471">
    <property type="protein sequence ID" value="ABK43872.1"/>
    <property type="molecule type" value="Genomic_DNA"/>
</dbReference>
<dbReference type="SUPFAM" id="SSF52980">
    <property type="entry name" value="Restriction endonuclease-like"/>
    <property type="match status" value="1"/>
</dbReference>
<gene>
    <name evidence="1" type="ordered locus">Mmc1_1361</name>
    <name evidence="2" type="ordered locus">Mmc1_2711</name>
</gene>
<reference evidence="1 3" key="3">
    <citation type="journal article" date="2012" name="Int. J. Syst. Evol. Microbiol.">
        <title>Magnetococcus marinus gen. nov., sp. nov., a marine, magnetotactic bacterium that represents a novel lineage (Magnetococcaceae fam. nov.; Magnetococcales ord. nov.) at the base of the Alphaproteobacteria.</title>
        <authorList>
            <person name="Bazylinski D.A."/>
            <person name="Williams T.J."/>
            <person name="Lefevre C.T."/>
            <person name="Berg R.J."/>
            <person name="Zhang C.L."/>
            <person name="Bowser S.S."/>
            <person name="Dean A.J."/>
            <person name="Beveridge T.J."/>
        </authorList>
    </citation>
    <scope>NUCLEOTIDE SEQUENCE [LARGE SCALE GENOMIC DNA]</scope>
    <source>
        <strain evidence="3">ATCC BAA-1437 / JCM 17883 / MC-1</strain>
        <strain evidence="1">MC-1</strain>
    </source>
</reference>
<dbReference type="AlphaFoldDB" id="A0L7C9"/>
<name>A0L7C9_MAGMM</name>
<dbReference type="KEGG" id="mgm:Mmc1_2711"/>
<reference evidence="3" key="2">
    <citation type="journal article" date="2009" name="Appl. Environ. Microbiol.">
        <title>Complete genome sequence of the chemolithoautotrophic marine magnetotactic coccus strain MC-1.</title>
        <authorList>
            <person name="Schubbe S."/>
            <person name="Williams T.J."/>
            <person name="Xie G."/>
            <person name="Kiss H.E."/>
            <person name="Brettin T.S."/>
            <person name="Martinez D."/>
            <person name="Ross C.A."/>
            <person name="Schuler D."/>
            <person name="Cox B.L."/>
            <person name="Nealson K.H."/>
            <person name="Bazylinski D.A."/>
        </authorList>
    </citation>
    <scope>NUCLEOTIDE SEQUENCE [LARGE SCALE GENOMIC DNA]</scope>
    <source>
        <strain evidence="3">ATCC BAA-1437 / JCM 17883 / MC-1</strain>
    </source>
</reference>
<reference evidence="1" key="1">
    <citation type="submission" date="2006-09" db="EMBL/GenBank/DDBJ databases">
        <title>Complete sequence of Magnetococcus sp. MC-1.</title>
        <authorList>
            <consortium name="US DOE Joint Genome Institute"/>
            <person name="Copeland A."/>
            <person name="Lucas S."/>
            <person name="Lapidus A."/>
            <person name="Barry K."/>
            <person name="Detter J.C."/>
            <person name="Glavina del Rio T."/>
            <person name="Hammon N."/>
            <person name="Israni S."/>
            <person name="Dalin E."/>
            <person name="Tice H."/>
            <person name="Pitluck S."/>
            <person name="Kiss H."/>
            <person name="Goodwin L.A."/>
            <person name="Brettin T."/>
            <person name="Bruce D."/>
            <person name="Han C."/>
            <person name="Tapia R."/>
            <person name="Gilna P."/>
            <person name="Schmutz J."/>
            <person name="Larimer F."/>
            <person name="Land M."/>
            <person name="Hauser L."/>
            <person name="Kyrpides N."/>
            <person name="Mikhailova N."/>
            <person name="Richardson P."/>
        </authorList>
    </citation>
    <scope>NUCLEOTIDE SEQUENCE [LARGE SCALE GENOMIC DNA]</scope>
    <source>
        <strain evidence="1">MC-1</strain>
    </source>
</reference>
<sequence precursor="true">MDRNKPLKIILSSIALILFMGGPWINEAFPFWGNLLKGSQVASETVRLGYVKGALSEDQIIHLTEMIQKAGDIASVRRNVGRMNLPQKAVLDTFIRIAVRQGKIPRKEAETLLRNLGDVPGFRSTLAKTLGVSAAKTKGHLNEIRIASAAVDNGFNVVRIGGRFDDGIKGGATDIDILLSRGDKLIPIEAKAYDDIVFSSLATIRGDMNSLVAFRGSSDFPGAIHPIFSFTNRPSNSNVLRAIDKETKKRGIHVIYGSAQEQTMQLQHLMDIL</sequence>